<dbReference type="Proteomes" id="UP000682782">
    <property type="component" value="Chromosome"/>
</dbReference>
<name>A0AC61MX20_9FIRM</name>
<accession>A0AC61MX20</accession>
<dbReference type="EMBL" id="CP068393">
    <property type="protein sequence ID" value="QUC66088.1"/>
    <property type="molecule type" value="Genomic_DNA"/>
</dbReference>
<gene>
    <name evidence="1" type="ORF">JYE49_09420</name>
</gene>
<protein>
    <submittedName>
        <fullName evidence="1">Uncharacterized protein</fullName>
    </submittedName>
</protein>
<proteinExistence type="predicted"/>
<organism evidence="1 2">
    <name type="scientific">Aristaeella hokkaidonensis</name>
    <dbReference type="NCBI Taxonomy" id="3046382"/>
    <lineage>
        <taxon>Bacteria</taxon>
        <taxon>Bacillati</taxon>
        <taxon>Bacillota</taxon>
        <taxon>Clostridia</taxon>
        <taxon>Eubacteriales</taxon>
        <taxon>Aristaeellaceae</taxon>
        <taxon>Aristaeella</taxon>
    </lineage>
</organism>
<sequence>MKLKKFALRGMIILAAVIALCVLFSGTIRSLTTAKVHKADVKNGKLENTIQLSSKVAFPEKEEMKITVPDGLSLTVQRIPVATGQKIAKGDVLLYTQLSDGEKTVADLEKKYDEARNAIEDWDRKHGDIRLTRNEEAWVNAYDAARQADREELNLRQSLMAVLNITDSADLTDENVKKLFKNMSKTVGQPILEDYKNWKAKKEDLAKAKEKLKSLDRYAVSDDVWATLKTKREAEDNLRDAEDKLMQIRKIEKQMAEIKAPHDCYVIEIKVKKGDPLNGEVEVVSITAEGKDPVLRATIDSKSNVQKGTAVTIPSKNYWSRAETKIVTIGVDDEGKQYADAEINRSVTEAMGSVSSMMRKEEIKLKITTRAKESSCMIEAAAVGGEGDNRYVYVVSQEDSPLGGVRLTVRKQEVKVIAESSKWVSVEEDLTYRDIAYLPDRPINDGDTVMWAH</sequence>
<keyword evidence="2" id="KW-1185">Reference proteome</keyword>
<reference evidence="1" key="1">
    <citation type="submission" date="2021-01" db="EMBL/GenBank/DDBJ databases">
        <title>Complete genome sequence of Clostridiales bacterium R-7.</title>
        <authorList>
            <person name="Mahoney-Kurpe S.C."/>
            <person name="Palevich N."/>
            <person name="Koike S."/>
            <person name="Moon C.D."/>
            <person name="Attwood G.T."/>
        </authorList>
    </citation>
    <scope>NUCLEOTIDE SEQUENCE</scope>
    <source>
        <strain evidence="1">R-7</strain>
    </source>
</reference>
<evidence type="ECO:0000313" key="1">
    <source>
        <dbReference type="EMBL" id="QUC66088.1"/>
    </source>
</evidence>
<evidence type="ECO:0000313" key="2">
    <source>
        <dbReference type="Proteomes" id="UP000682782"/>
    </source>
</evidence>